<evidence type="ECO:0000313" key="2">
    <source>
        <dbReference type="EMBL" id="KYG66446.1"/>
    </source>
</evidence>
<gene>
    <name evidence="2" type="ORF">AZI86_05210</name>
</gene>
<comment type="caution">
    <text evidence="2">The sequence shown here is derived from an EMBL/GenBank/DDBJ whole genome shotgun (WGS) entry which is preliminary data.</text>
</comment>
<dbReference type="Proteomes" id="UP000075320">
    <property type="component" value="Unassembled WGS sequence"/>
</dbReference>
<proteinExistence type="predicted"/>
<dbReference type="EMBL" id="LUKE01000001">
    <property type="protein sequence ID" value="KYG66446.1"/>
    <property type="molecule type" value="Genomic_DNA"/>
</dbReference>
<feature type="chain" id="PRO_5007573130" evidence="1">
    <location>
        <begin position="23"/>
        <end position="149"/>
    </location>
</feature>
<organism evidence="2 3">
    <name type="scientific">Bdellovibrio bacteriovorus</name>
    <dbReference type="NCBI Taxonomy" id="959"/>
    <lineage>
        <taxon>Bacteria</taxon>
        <taxon>Pseudomonadati</taxon>
        <taxon>Bdellovibrionota</taxon>
        <taxon>Bdellovibrionia</taxon>
        <taxon>Bdellovibrionales</taxon>
        <taxon>Pseudobdellovibrionaceae</taxon>
        <taxon>Bdellovibrio</taxon>
    </lineage>
</organism>
<name>A0A150WQ04_BDEBC</name>
<accession>A0A150WQ04</accession>
<evidence type="ECO:0000256" key="1">
    <source>
        <dbReference type="SAM" id="SignalP"/>
    </source>
</evidence>
<feature type="signal peptide" evidence="1">
    <location>
        <begin position="1"/>
        <end position="22"/>
    </location>
</feature>
<keyword evidence="3" id="KW-1185">Reference proteome</keyword>
<dbReference type="RefSeq" id="WP_061834010.1">
    <property type="nucleotide sequence ID" value="NZ_LUKE01000001.1"/>
</dbReference>
<evidence type="ECO:0000313" key="3">
    <source>
        <dbReference type="Proteomes" id="UP000075320"/>
    </source>
</evidence>
<dbReference type="AlphaFoldDB" id="A0A150WQ04"/>
<sequence>MKNLMFVFAMLTSVVFVNHAQAQQLELPFKSADQVLLSTMPGDANARYINNVSSLPSKVVKAFDQVDLPFEMGDGYYNYRAGAFYEVTDNGVVVGYIEANLMTYTEDPGFYLGLAFINAKGLRLEIDPNYGEFTLDELPSELHPDPDYE</sequence>
<protein>
    <submittedName>
        <fullName evidence="2">Uncharacterized protein</fullName>
    </submittedName>
</protein>
<dbReference type="OrthoDB" id="9826760at2"/>
<reference evidence="2 3" key="1">
    <citation type="submission" date="2016-03" db="EMBL/GenBank/DDBJ databases">
        <authorList>
            <person name="Ploux O."/>
        </authorList>
    </citation>
    <scope>NUCLEOTIDE SEQUENCE [LARGE SCALE GENOMIC DNA]</scope>
    <source>
        <strain evidence="2 3">R0</strain>
    </source>
</reference>
<keyword evidence="1" id="KW-0732">Signal</keyword>